<evidence type="ECO:0000313" key="2">
    <source>
        <dbReference type="EMBL" id="CAI0436718.1"/>
    </source>
</evidence>
<reference evidence="2" key="1">
    <citation type="submission" date="2022-08" db="EMBL/GenBank/DDBJ databases">
        <authorList>
            <person name="Gutierrez-Valencia J."/>
        </authorList>
    </citation>
    <scope>NUCLEOTIDE SEQUENCE</scope>
</reference>
<evidence type="ECO:0000256" key="1">
    <source>
        <dbReference type="SAM" id="MobiDB-lite"/>
    </source>
</evidence>
<dbReference type="EMBL" id="CAMGYJ010000006">
    <property type="protein sequence ID" value="CAI0436718.1"/>
    <property type="molecule type" value="Genomic_DNA"/>
</dbReference>
<comment type="caution">
    <text evidence="2">The sequence shown here is derived from an EMBL/GenBank/DDBJ whole genome shotgun (WGS) entry which is preliminary data.</text>
</comment>
<feature type="compositionally biased region" description="Low complexity" evidence="1">
    <location>
        <begin position="42"/>
        <end position="53"/>
    </location>
</feature>
<evidence type="ECO:0000313" key="3">
    <source>
        <dbReference type="Proteomes" id="UP001154282"/>
    </source>
</evidence>
<dbReference type="Proteomes" id="UP001154282">
    <property type="component" value="Unassembled WGS sequence"/>
</dbReference>
<keyword evidence="3" id="KW-1185">Reference proteome</keyword>
<dbReference type="AlphaFoldDB" id="A0AAV0LQN7"/>
<accession>A0AAV0LQN7</accession>
<gene>
    <name evidence="2" type="ORF">LITE_LOCUS25195</name>
</gene>
<evidence type="ECO:0008006" key="4">
    <source>
        <dbReference type="Google" id="ProtNLM"/>
    </source>
</evidence>
<feature type="region of interest" description="Disordered" evidence="1">
    <location>
        <begin position="41"/>
        <end position="64"/>
    </location>
</feature>
<protein>
    <recommendedName>
        <fullName evidence="4">Secreted protein</fullName>
    </recommendedName>
</protein>
<sequence>MTIWVCAGWTQARVSSGPSIRTSLHILCFFAPSVGKSEPILSGSTSTNSRGTTKCASTAIGPSGETDHAWPCRVPKCVITTGTNFSTTTSSYRHSGTL</sequence>
<name>A0AAV0LQN7_9ROSI</name>
<organism evidence="2 3">
    <name type="scientific">Linum tenue</name>
    <dbReference type="NCBI Taxonomy" id="586396"/>
    <lineage>
        <taxon>Eukaryota</taxon>
        <taxon>Viridiplantae</taxon>
        <taxon>Streptophyta</taxon>
        <taxon>Embryophyta</taxon>
        <taxon>Tracheophyta</taxon>
        <taxon>Spermatophyta</taxon>
        <taxon>Magnoliopsida</taxon>
        <taxon>eudicotyledons</taxon>
        <taxon>Gunneridae</taxon>
        <taxon>Pentapetalae</taxon>
        <taxon>rosids</taxon>
        <taxon>fabids</taxon>
        <taxon>Malpighiales</taxon>
        <taxon>Linaceae</taxon>
        <taxon>Linum</taxon>
    </lineage>
</organism>
<proteinExistence type="predicted"/>